<sequence>MLKKPPSRNQRTKGIRVKHILQIAVLLGVCFWLVYQLKHSYDKKAALAEKDAKTSIGTQTESELLKLGRKDLPHKEVTTNVKQEEEEEEEAVGEEEEKHEVEDEKHEEEEREEEDPKHEVEEIEEEGQNHEAEEQEELENKNEDAEDEGKGAGDDEVDENDLERKEGGADGDEDPVDEEKEREDEGDEKDGDRIENEEREDQAENENSSDDQDNEGGDKNAHEAREEHYKGDDASSAVTHDTQVISTETDKVSSETSNETSETSEVADGNQHNLRLVDGRTAENATLSVAASEEKLEGNASDPVTSSLLDANVKIQSSDLPEADNNSTIVSTEASNNLPEVNQATTSYQPNGTETVSESAHAQNATVDGMTTREGITGQTLVVEQTNVTVSGNDQSDSNSTVLRSDGTAEGEDRSSMIKETTDSTKNEDASKNVVSKNEDATKNVESKNEDATKNVESKNENATKNEESNGSSESGRTDENSESTNGTEDAVQHDPIDSSDSHISEDEKEARTDLDTLPEIQTVGDENGEAAAE</sequence>
<feature type="compositionally biased region" description="Basic and acidic residues" evidence="1">
    <location>
        <begin position="63"/>
        <end position="77"/>
    </location>
</feature>
<feature type="compositionally biased region" description="Polar residues" evidence="1">
    <location>
        <begin position="386"/>
        <end position="403"/>
    </location>
</feature>
<feature type="compositionally biased region" description="Basic and acidic residues" evidence="1">
    <location>
        <begin position="491"/>
        <end position="515"/>
    </location>
</feature>
<keyword evidence="2" id="KW-1133">Transmembrane helix</keyword>
<organism evidence="3 4">
    <name type="scientific">Rubus argutus</name>
    <name type="common">Southern blackberry</name>
    <dbReference type="NCBI Taxonomy" id="59490"/>
    <lineage>
        <taxon>Eukaryota</taxon>
        <taxon>Viridiplantae</taxon>
        <taxon>Streptophyta</taxon>
        <taxon>Embryophyta</taxon>
        <taxon>Tracheophyta</taxon>
        <taxon>Spermatophyta</taxon>
        <taxon>Magnoliopsida</taxon>
        <taxon>eudicotyledons</taxon>
        <taxon>Gunneridae</taxon>
        <taxon>Pentapetalae</taxon>
        <taxon>rosids</taxon>
        <taxon>fabids</taxon>
        <taxon>Rosales</taxon>
        <taxon>Rosaceae</taxon>
        <taxon>Rosoideae</taxon>
        <taxon>Rosoideae incertae sedis</taxon>
        <taxon>Rubus</taxon>
    </lineage>
</organism>
<feature type="transmembrane region" description="Helical" evidence="2">
    <location>
        <begin position="20"/>
        <end position="37"/>
    </location>
</feature>
<dbReference type="AlphaFoldDB" id="A0AAW1VP67"/>
<gene>
    <name evidence="3" type="ORF">M0R45_000525</name>
</gene>
<reference evidence="3 4" key="1">
    <citation type="journal article" date="2023" name="G3 (Bethesda)">
        <title>A chromosome-length genome assembly and annotation of blackberry (Rubus argutus, cv. 'Hillquist').</title>
        <authorList>
            <person name="Bruna T."/>
            <person name="Aryal R."/>
            <person name="Dudchenko O."/>
            <person name="Sargent D.J."/>
            <person name="Mead D."/>
            <person name="Buti M."/>
            <person name="Cavallini A."/>
            <person name="Hytonen T."/>
            <person name="Andres J."/>
            <person name="Pham M."/>
            <person name="Weisz D."/>
            <person name="Mascagni F."/>
            <person name="Usai G."/>
            <person name="Natali L."/>
            <person name="Bassil N."/>
            <person name="Fernandez G.E."/>
            <person name="Lomsadze A."/>
            <person name="Armour M."/>
            <person name="Olukolu B."/>
            <person name="Poorten T."/>
            <person name="Britton C."/>
            <person name="Davik J."/>
            <person name="Ashrafi H."/>
            <person name="Aiden E.L."/>
            <person name="Borodovsky M."/>
            <person name="Worthington M."/>
        </authorList>
    </citation>
    <scope>NUCLEOTIDE SEQUENCE [LARGE SCALE GENOMIC DNA]</scope>
    <source>
        <strain evidence="3">PI 553951</strain>
    </source>
</reference>
<evidence type="ECO:0000256" key="1">
    <source>
        <dbReference type="SAM" id="MobiDB-lite"/>
    </source>
</evidence>
<feature type="region of interest" description="Disordered" evidence="1">
    <location>
        <begin position="50"/>
        <end position="282"/>
    </location>
</feature>
<feature type="region of interest" description="Disordered" evidence="1">
    <location>
        <begin position="332"/>
        <end position="363"/>
    </location>
</feature>
<comment type="caution">
    <text evidence="3">The sequence shown here is derived from an EMBL/GenBank/DDBJ whole genome shotgun (WGS) entry which is preliminary data.</text>
</comment>
<keyword evidence="2" id="KW-0812">Transmembrane</keyword>
<proteinExistence type="predicted"/>
<evidence type="ECO:0000313" key="4">
    <source>
        <dbReference type="Proteomes" id="UP001457282"/>
    </source>
</evidence>
<feature type="compositionally biased region" description="Low complexity" evidence="1">
    <location>
        <begin position="254"/>
        <end position="264"/>
    </location>
</feature>
<dbReference type="EMBL" id="JBEDUW010000180">
    <property type="protein sequence ID" value="KAK9904633.1"/>
    <property type="molecule type" value="Genomic_DNA"/>
</dbReference>
<dbReference type="Proteomes" id="UP001457282">
    <property type="component" value="Unassembled WGS sequence"/>
</dbReference>
<protein>
    <submittedName>
        <fullName evidence="3">Uncharacterized protein</fullName>
    </submittedName>
</protein>
<dbReference type="PANTHER" id="PTHR33700">
    <property type="entry name" value="MYB-LIKE PROTEIN X"/>
    <property type="match status" value="1"/>
</dbReference>
<dbReference type="PANTHER" id="PTHR33700:SF4">
    <property type="entry name" value="MYB-LIKE PROTEIN X"/>
    <property type="match status" value="1"/>
</dbReference>
<feature type="compositionally biased region" description="Polar residues" evidence="1">
    <location>
        <begin position="236"/>
        <end position="247"/>
    </location>
</feature>
<evidence type="ECO:0000256" key="2">
    <source>
        <dbReference type="SAM" id="Phobius"/>
    </source>
</evidence>
<accession>A0AAW1VP67</accession>
<feature type="compositionally biased region" description="Basic and acidic residues" evidence="1">
    <location>
        <begin position="127"/>
        <end position="153"/>
    </location>
</feature>
<evidence type="ECO:0000313" key="3">
    <source>
        <dbReference type="EMBL" id="KAK9904633.1"/>
    </source>
</evidence>
<keyword evidence="2" id="KW-0472">Membrane</keyword>
<feature type="compositionally biased region" description="Acidic residues" evidence="1">
    <location>
        <begin position="169"/>
        <end position="189"/>
    </location>
</feature>
<name>A0AAW1VP67_RUBAR</name>
<keyword evidence="4" id="KW-1185">Reference proteome</keyword>
<feature type="compositionally biased region" description="Basic and acidic residues" evidence="1">
    <location>
        <begin position="411"/>
        <end position="468"/>
    </location>
</feature>
<feature type="region of interest" description="Disordered" evidence="1">
    <location>
        <begin position="386"/>
        <end position="534"/>
    </location>
</feature>
<feature type="compositionally biased region" description="Acidic residues" evidence="1">
    <location>
        <begin position="84"/>
        <end position="95"/>
    </location>
</feature>
<feature type="compositionally biased region" description="Basic and acidic residues" evidence="1">
    <location>
        <begin position="216"/>
        <end position="233"/>
    </location>
</feature>
<feature type="compositionally biased region" description="Acidic residues" evidence="1">
    <location>
        <begin position="197"/>
        <end position="215"/>
    </location>
</feature>